<sequence>MDAPKAMEIKSMKLSWLQTWEPLKVEDVSKFDQMHYYGTEAVDEATGLLGISFIEDFFLKPGVILTEEEIITFKQDLYMSDLPEKDAYISQLKTAGFTDIKFDDLTEPWLSFVSQRPLEFCQNKERHVRVIGQDAFDSLEYFYSKIKIVFEKGLVGGCRVIATKPAI</sequence>
<gene>
    <name evidence="1" type="ORF">OS493_015421</name>
</gene>
<dbReference type="Proteomes" id="UP001163046">
    <property type="component" value="Unassembled WGS sequence"/>
</dbReference>
<evidence type="ECO:0000313" key="2">
    <source>
        <dbReference type="Proteomes" id="UP001163046"/>
    </source>
</evidence>
<dbReference type="SUPFAM" id="SSF53335">
    <property type="entry name" value="S-adenosyl-L-methionine-dependent methyltransferases"/>
    <property type="match status" value="1"/>
</dbReference>
<proteinExistence type="predicted"/>
<evidence type="ECO:0000313" key="1">
    <source>
        <dbReference type="EMBL" id="KAJ7372957.1"/>
    </source>
</evidence>
<dbReference type="OrthoDB" id="8300214at2759"/>
<protein>
    <submittedName>
        <fullName evidence="1">Uncharacterized protein</fullName>
    </submittedName>
</protein>
<dbReference type="AlphaFoldDB" id="A0A9X0CR44"/>
<reference evidence="1" key="1">
    <citation type="submission" date="2023-01" db="EMBL/GenBank/DDBJ databases">
        <title>Genome assembly of the deep-sea coral Lophelia pertusa.</title>
        <authorList>
            <person name="Herrera S."/>
            <person name="Cordes E."/>
        </authorList>
    </citation>
    <scope>NUCLEOTIDE SEQUENCE</scope>
    <source>
        <strain evidence="1">USNM1676648</strain>
        <tissue evidence="1">Polyp</tissue>
    </source>
</reference>
<dbReference type="InterPro" id="IPR029063">
    <property type="entry name" value="SAM-dependent_MTases_sf"/>
</dbReference>
<comment type="caution">
    <text evidence="1">The sequence shown here is derived from an EMBL/GenBank/DDBJ whole genome shotgun (WGS) entry which is preliminary data.</text>
</comment>
<accession>A0A9X0CR44</accession>
<dbReference type="EMBL" id="MU826833">
    <property type="protein sequence ID" value="KAJ7372957.1"/>
    <property type="molecule type" value="Genomic_DNA"/>
</dbReference>
<keyword evidence="2" id="KW-1185">Reference proteome</keyword>
<dbReference type="Gene3D" id="3.40.50.150">
    <property type="entry name" value="Vaccinia Virus protein VP39"/>
    <property type="match status" value="1"/>
</dbReference>
<name>A0A9X0CR44_9CNID</name>
<organism evidence="1 2">
    <name type="scientific">Desmophyllum pertusum</name>
    <dbReference type="NCBI Taxonomy" id="174260"/>
    <lineage>
        <taxon>Eukaryota</taxon>
        <taxon>Metazoa</taxon>
        <taxon>Cnidaria</taxon>
        <taxon>Anthozoa</taxon>
        <taxon>Hexacorallia</taxon>
        <taxon>Scleractinia</taxon>
        <taxon>Caryophylliina</taxon>
        <taxon>Caryophylliidae</taxon>
        <taxon>Desmophyllum</taxon>
    </lineage>
</organism>